<dbReference type="Gene3D" id="3.20.20.370">
    <property type="entry name" value="Glycoside hydrolase/deacetylase"/>
    <property type="match status" value="1"/>
</dbReference>
<dbReference type="PANTHER" id="PTHR34216:SF3">
    <property type="entry name" value="POLY-BETA-1,6-N-ACETYL-D-GLUCOSAMINE N-DEACETYLASE"/>
    <property type="match status" value="1"/>
</dbReference>
<dbReference type="Pfam" id="PF01522">
    <property type="entry name" value="Polysacc_deac_1"/>
    <property type="match status" value="1"/>
</dbReference>
<dbReference type="EMBL" id="CP087164">
    <property type="protein sequence ID" value="UGS35264.1"/>
    <property type="molecule type" value="Genomic_DNA"/>
</dbReference>
<evidence type="ECO:0000259" key="4">
    <source>
        <dbReference type="PROSITE" id="PS51677"/>
    </source>
</evidence>
<evidence type="ECO:0000256" key="1">
    <source>
        <dbReference type="ARBA" id="ARBA00004613"/>
    </source>
</evidence>
<feature type="region of interest" description="Disordered" evidence="3">
    <location>
        <begin position="23"/>
        <end position="50"/>
    </location>
</feature>
<dbReference type="KEGG" id="sbae:DSM104329_01651"/>
<gene>
    <name evidence="5" type="ORF">DSM104329_01651</name>
</gene>
<dbReference type="InterPro" id="IPR011330">
    <property type="entry name" value="Glyco_hydro/deAcase_b/a-brl"/>
</dbReference>
<keyword evidence="2" id="KW-0732">Signal</keyword>
<dbReference type="GO" id="GO:0005975">
    <property type="term" value="P:carbohydrate metabolic process"/>
    <property type="evidence" value="ECO:0007669"/>
    <property type="project" value="InterPro"/>
</dbReference>
<dbReference type="InterPro" id="IPR002509">
    <property type="entry name" value="NODB_dom"/>
</dbReference>
<dbReference type="PANTHER" id="PTHR34216">
    <property type="match status" value="1"/>
</dbReference>
<evidence type="ECO:0000256" key="3">
    <source>
        <dbReference type="SAM" id="MobiDB-lite"/>
    </source>
</evidence>
<evidence type="ECO:0000313" key="5">
    <source>
        <dbReference type="EMBL" id="UGS35264.1"/>
    </source>
</evidence>
<dbReference type="RefSeq" id="WP_259314951.1">
    <property type="nucleotide sequence ID" value="NZ_CP087164.1"/>
</dbReference>
<dbReference type="CDD" id="cd10918">
    <property type="entry name" value="CE4_NodB_like_5s_6s"/>
    <property type="match status" value="1"/>
</dbReference>
<name>A0A9E7C055_9ACTN</name>
<evidence type="ECO:0000313" key="6">
    <source>
        <dbReference type="Proteomes" id="UP001162834"/>
    </source>
</evidence>
<proteinExistence type="predicted"/>
<dbReference type="GO" id="GO:0005576">
    <property type="term" value="C:extracellular region"/>
    <property type="evidence" value="ECO:0007669"/>
    <property type="project" value="UniProtKB-SubCell"/>
</dbReference>
<organism evidence="5 6">
    <name type="scientific">Capillimicrobium parvum</name>
    <dbReference type="NCBI Taxonomy" id="2884022"/>
    <lineage>
        <taxon>Bacteria</taxon>
        <taxon>Bacillati</taxon>
        <taxon>Actinomycetota</taxon>
        <taxon>Thermoleophilia</taxon>
        <taxon>Solirubrobacterales</taxon>
        <taxon>Capillimicrobiaceae</taxon>
        <taxon>Capillimicrobium</taxon>
    </lineage>
</organism>
<dbReference type="SUPFAM" id="SSF88713">
    <property type="entry name" value="Glycoside hydrolase/deacetylase"/>
    <property type="match status" value="1"/>
</dbReference>
<sequence>MHRGGLLALVVVLVGLAGCGGGEPTSARHAAETGAGQVANGPAKASEQPAIGPTGLAPVHRTRPGPVPILMYHVVGNITPGAPYPDLWVSPELFARQMEALRVAGYHAVTLDAVLDNWRNRAKLPSKPVVLSFDDGYYGQSHYAAPVLRRLGWPGVLNLALHNLGHDGISARRVRRLIAAGWEIDSHTLTHPDLTTLAPHPLRRELAGSRAEIKRRFGVPVNAFCYPAGHYDPTVQAAVRAAGYRAATTEIPGDAAPDDDPYALPRIRVRGGESPTELVGALASAAG</sequence>
<dbReference type="PROSITE" id="PS51257">
    <property type="entry name" value="PROKAR_LIPOPROTEIN"/>
    <property type="match status" value="1"/>
</dbReference>
<dbReference type="InterPro" id="IPR051398">
    <property type="entry name" value="Polysacch_Deacetylase"/>
</dbReference>
<comment type="subcellular location">
    <subcellularLocation>
        <location evidence="1">Secreted</location>
    </subcellularLocation>
</comment>
<dbReference type="Proteomes" id="UP001162834">
    <property type="component" value="Chromosome"/>
</dbReference>
<feature type="domain" description="NodB homology" evidence="4">
    <location>
        <begin position="127"/>
        <end position="287"/>
    </location>
</feature>
<dbReference type="AlphaFoldDB" id="A0A9E7C055"/>
<reference evidence="5" key="1">
    <citation type="journal article" date="2022" name="Int. J. Syst. Evol. Microbiol.">
        <title>Pseudomonas aegrilactucae sp. nov. and Pseudomonas morbosilactucae sp. nov., pathogens causing bacterial rot of lettuce in Japan.</title>
        <authorList>
            <person name="Sawada H."/>
            <person name="Fujikawa T."/>
            <person name="Satou M."/>
        </authorList>
    </citation>
    <scope>NUCLEOTIDE SEQUENCE</scope>
    <source>
        <strain evidence="5">0166_1</strain>
    </source>
</reference>
<protein>
    <recommendedName>
        <fullName evidence="4">NodB homology domain-containing protein</fullName>
    </recommendedName>
</protein>
<evidence type="ECO:0000256" key="2">
    <source>
        <dbReference type="ARBA" id="ARBA00022729"/>
    </source>
</evidence>
<dbReference type="PROSITE" id="PS51677">
    <property type="entry name" value="NODB"/>
    <property type="match status" value="1"/>
</dbReference>
<keyword evidence="6" id="KW-1185">Reference proteome</keyword>
<dbReference type="GO" id="GO:0016810">
    <property type="term" value="F:hydrolase activity, acting on carbon-nitrogen (but not peptide) bonds"/>
    <property type="evidence" value="ECO:0007669"/>
    <property type="project" value="InterPro"/>
</dbReference>
<accession>A0A9E7C055</accession>